<dbReference type="InterPro" id="IPR029063">
    <property type="entry name" value="SAM-dependent_MTases_sf"/>
</dbReference>
<evidence type="ECO:0000259" key="9">
    <source>
        <dbReference type="SMART" id="SM00650"/>
    </source>
</evidence>
<feature type="binding site" evidence="7 8">
    <location>
        <position position="127"/>
    </location>
    <ligand>
        <name>S-adenosyl-L-methionine</name>
        <dbReference type="ChEBI" id="CHEBI:59789"/>
    </ligand>
</feature>
<gene>
    <name evidence="7 10" type="primary">rsmA</name>
    <name evidence="7" type="synonym">ksgA</name>
    <name evidence="10" type="ORF">H0A61_00869</name>
</gene>
<dbReference type="InterPro" id="IPR020598">
    <property type="entry name" value="rRNA_Ade_methylase_Trfase_N"/>
</dbReference>
<evidence type="ECO:0000256" key="2">
    <source>
        <dbReference type="ARBA" id="ARBA00022552"/>
    </source>
</evidence>
<feature type="binding site" evidence="7 8">
    <location>
        <position position="32"/>
    </location>
    <ligand>
        <name>S-adenosyl-L-methionine</name>
        <dbReference type="ChEBI" id="CHEBI:59789"/>
    </ligand>
</feature>
<dbReference type="CDD" id="cd02440">
    <property type="entry name" value="AdoMet_MTases"/>
    <property type="match status" value="1"/>
</dbReference>
<dbReference type="NCBIfam" id="TIGR00755">
    <property type="entry name" value="ksgA"/>
    <property type="match status" value="1"/>
</dbReference>
<feature type="binding site" evidence="7 8">
    <location>
        <position position="78"/>
    </location>
    <ligand>
        <name>S-adenosyl-L-methionine</name>
        <dbReference type="ChEBI" id="CHEBI:59789"/>
    </ligand>
</feature>
<dbReference type="EC" id="2.1.1.182" evidence="7"/>
<dbReference type="InterPro" id="IPR023165">
    <property type="entry name" value="rRNA_Ade_diMease-like_C"/>
</dbReference>
<keyword evidence="11" id="KW-1185">Reference proteome</keyword>
<keyword evidence="2 7" id="KW-0698">rRNA processing</keyword>
<feature type="binding site" evidence="7 8">
    <location>
        <position position="103"/>
    </location>
    <ligand>
        <name>S-adenosyl-L-methionine</name>
        <dbReference type="ChEBI" id="CHEBI:59789"/>
    </ligand>
</feature>
<evidence type="ECO:0000256" key="1">
    <source>
        <dbReference type="ARBA" id="ARBA00022490"/>
    </source>
</evidence>
<dbReference type="Pfam" id="PF00398">
    <property type="entry name" value="RrnaAD"/>
    <property type="match status" value="1"/>
</dbReference>
<dbReference type="AlphaFoldDB" id="A0A8A0RKX7"/>
<evidence type="ECO:0000313" key="11">
    <source>
        <dbReference type="Proteomes" id="UP000662904"/>
    </source>
</evidence>
<dbReference type="RefSeq" id="WP_206708752.1">
    <property type="nucleotide sequence ID" value="NZ_CP059066.1"/>
</dbReference>
<dbReference type="InterPro" id="IPR020596">
    <property type="entry name" value="rRNA_Ade_Mease_Trfase_CS"/>
</dbReference>
<dbReference type="EMBL" id="CP059066">
    <property type="protein sequence ID" value="QSQ08542.1"/>
    <property type="molecule type" value="Genomic_DNA"/>
</dbReference>
<evidence type="ECO:0000256" key="3">
    <source>
        <dbReference type="ARBA" id="ARBA00022603"/>
    </source>
</evidence>
<evidence type="ECO:0000256" key="6">
    <source>
        <dbReference type="ARBA" id="ARBA00022884"/>
    </source>
</evidence>
<dbReference type="InterPro" id="IPR011530">
    <property type="entry name" value="rRNA_adenine_dimethylase"/>
</dbReference>
<name>A0A8A0RKX7_9FIRM</name>
<comment type="similarity">
    <text evidence="7">Belongs to the class I-like SAM-binding methyltransferase superfamily. rRNA adenine N(6)-methyltransferase family. RsmA subfamily.</text>
</comment>
<dbReference type="GO" id="GO:0003723">
    <property type="term" value="F:RNA binding"/>
    <property type="evidence" value="ECO:0007669"/>
    <property type="project" value="UniProtKB-UniRule"/>
</dbReference>
<dbReference type="Gene3D" id="3.40.50.150">
    <property type="entry name" value="Vaccinia Virus protein VP39"/>
    <property type="match status" value="1"/>
</dbReference>
<comment type="catalytic activity">
    <reaction evidence="7">
        <text>adenosine(1518)/adenosine(1519) in 16S rRNA + 4 S-adenosyl-L-methionine = N(6)-dimethyladenosine(1518)/N(6)-dimethyladenosine(1519) in 16S rRNA + 4 S-adenosyl-L-homocysteine + 4 H(+)</text>
        <dbReference type="Rhea" id="RHEA:19609"/>
        <dbReference type="Rhea" id="RHEA-COMP:10232"/>
        <dbReference type="Rhea" id="RHEA-COMP:10233"/>
        <dbReference type="ChEBI" id="CHEBI:15378"/>
        <dbReference type="ChEBI" id="CHEBI:57856"/>
        <dbReference type="ChEBI" id="CHEBI:59789"/>
        <dbReference type="ChEBI" id="CHEBI:74411"/>
        <dbReference type="ChEBI" id="CHEBI:74493"/>
        <dbReference type="EC" id="2.1.1.182"/>
    </reaction>
</comment>
<keyword evidence="1 7" id="KW-0963">Cytoplasm</keyword>
<keyword evidence="3 7" id="KW-0489">Methyltransferase</keyword>
<reference evidence="10" key="1">
    <citation type="submission" date="2020-07" db="EMBL/GenBank/DDBJ databases">
        <title>Koleobacter methoxysyntrophicus gen. nov., sp. nov., a novel anaerobic bacterium isolated from deep subsurface oil field and proposal of Koleobacterales ord. nov. in the phylum Firmicutes.</title>
        <authorList>
            <person name="Sakamoto S."/>
            <person name="Tamaki H."/>
        </authorList>
    </citation>
    <scope>NUCLEOTIDE SEQUENCE</scope>
    <source>
        <strain evidence="10">NRmbB1</strain>
    </source>
</reference>
<accession>A0A8A0RKX7</accession>
<keyword evidence="6 7" id="KW-0694">RNA-binding</keyword>
<dbReference type="Gene3D" id="1.10.8.100">
    <property type="entry name" value="Ribosomal RNA adenine dimethylase-like, domain 2"/>
    <property type="match status" value="1"/>
</dbReference>
<dbReference type="InterPro" id="IPR001737">
    <property type="entry name" value="KsgA/Erm"/>
</dbReference>
<feature type="binding site" evidence="7 8">
    <location>
        <position position="30"/>
    </location>
    <ligand>
        <name>S-adenosyl-L-methionine</name>
        <dbReference type="ChEBI" id="CHEBI:59789"/>
    </ligand>
</feature>
<dbReference type="Proteomes" id="UP000662904">
    <property type="component" value="Chromosome"/>
</dbReference>
<evidence type="ECO:0000313" key="10">
    <source>
        <dbReference type="EMBL" id="QSQ08542.1"/>
    </source>
</evidence>
<keyword evidence="5 7" id="KW-0949">S-adenosyl-L-methionine</keyword>
<dbReference type="HAMAP" id="MF_00607">
    <property type="entry name" value="16SrRNA_methyltr_A"/>
    <property type="match status" value="1"/>
</dbReference>
<comment type="subcellular location">
    <subcellularLocation>
        <location evidence="7">Cytoplasm</location>
    </subcellularLocation>
</comment>
<keyword evidence="4 7" id="KW-0808">Transferase</keyword>
<dbReference type="PROSITE" id="PS01131">
    <property type="entry name" value="RRNA_A_DIMETH"/>
    <property type="match status" value="1"/>
</dbReference>
<evidence type="ECO:0000256" key="8">
    <source>
        <dbReference type="PROSITE-ProRule" id="PRU01026"/>
    </source>
</evidence>
<evidence type="ECO:0000256" key="5">
    <source>
        <dbReference type="ARBA" id="ARBA00022691"/>
    </source>
</evidence>
<dbReference type="PANTHER" id="PTHR11727">
    <property type="entry name" value="DIMETHYLADENOSINE TRANSFERASE"/>
    <property type="match status" value="1"/>
</dbReference>
<proteinExistence type="inferred from homology"/>
<dbReference type="GO" id="GO:0005829">
    <property type="term" value="C:cytosol"/>
    <property type="evidence" value="ECO:0007669"/>
    <property type="project" value="TreeGrafter"/>
</dbReference>
<dbReference type="SMART" id="SM00650">
    <property type="entry name" value="rADc"/>
    <property type="match status" value="1"/>
</dbReference>
<dbReference type="PROSITE" id="PS51689">
    <property type="entry name" value="SAM_RNA_A_N6_MT"/>
    <property type="match status" value="1"/>
</dbReference>
<dbReference type="KEGG" id="kme:H0A61_00869"/>
<sequence>MDSLKLTSPGVINKIVREYNFRFSKGLGQNFLADENILNKIINSAMLVPGDRVLEIGAGIGTLTREISSRAEKVVAVEIDKDLIPILEENLKGRENIQIINGDILKLNLRELEKIYFGGKPFKVIANLPYYITTPIIMTLLEEGLNLQLMVFTLQKEVAERLTASPGTKAYGALTVAVNYYCHCEIISTVSRNVFFPKPGVDSAIIRLKMRQTPPVEVTDPELFFDIIKTVFKYRRKTLLNALSKDSSIIGKKNRLESFLLSTGINPARRGETLSIEEFARISNGIKGCQLF</sequence>
<feature type="domain" description="Ribosomal RNA adenine methylase transferase N-terminal" evidence="9">
    <location>
        <begin position="37"/>
        <end position="212"/>
    </location>
</feature>
<dbReference type="GO" id="GO:0052908">
    <property type="term" value="F:16S rRNA (adenine(1518)-N(6)/adenine(1519)-N(6))-dimethyltransferase activity"/>
    <property type="evidence" value="ECO:0007669"/>
    <property type="project" value="UniProtKB-EC"/>
</dbReference>
<dbReference type="SUPFAM" id="SSF53335">
    <property type="entry name" value="S-adenosyl-L-methionine-dependent methyltransferases"/>
    <property type="match status" value="1"/>
</dbReference>
<comment type="function">
    <text evidence="7">Specifically dimethylates two adjacent adenosines (A1518 and A1519) in the loop of a conserved hairpin near the 3'-end of 16S rRNA in the 30S particle. May play a critical role in biogenesis of 30S subunits.</text>
</comment>
<dbReference type="FunFam" id="3.40.50.150:FF:000023">
    <property type="entry name" value="Ribosomal RNA small subunit methyltransferase A"/>
    <property type="match status" value="1"/>
</dbReference>
<organism evidence="10 11">
    <name type="scientific">Koleobacter methoxysyntrophicus</name>
    <dbReference type="NCBI Taxonomy" id="2751313"/>
    <lineage>
        <taxon>Bacteria</taxon>
        <taxon>Bacillati</taxon>
        <taxon>Bacillota</taxon>
        <taxon>Clostridia</taxon>
        <taxon>Koleobacterales</taxon>
        <taxon>Koleobacteraceae</taxon>
        <taxon>Koleobacter</taxon>
    </lineage>
</organism>
<protein>
    <recommendedName>
        <fullName evidence="7">Ribosomal RNA small subunit methyltransferase A</fullName>
        <ecNumber evidence="7">2.1.1.182</ecNumber>
    </recommendedName>
    <alternativeName>
        <fullName evidence="7">16S rRNA (adenine(1518)-N(6)/adenine(1519)-N(6))-dimethyltransferase</fullName>
    </alternativeName>
    <alternativeName>
        <fullName evidence="7">16S rRNA dimethyladenosine transferase</fullName>
    </alternativeName>
    <alternativeName>
        <fullName evidence="7">16S rRNA dimethylase</fullName>
    </alternativeName>
    <alternativeName>
        <fullName evidence="7">S-adenosylmethionine-6-N', N'-adenosyl(rRNA) dimethyltransferase</fullName>
    </alternativeName>
</protein>
<dbReference type="PANTHER" id="PTHR11727:SF7">
    <property type="entry name" value="DIMETHYLADENOSINE TRANSFERASE-RELATED"/>
    <property type="match status" value="1"/>
</dbReference>
<evidence type="ECO:0000256" key="7">
    <source>
        <dbReference type="HAMAP-Rule" id="MF_00607"/>
    </source>
</evidence>
<feature type="binding site" evidence="7 8">
    <location>
        <position position="57"/>
    </location>
    <ligand>
        <name>S-adenosyl-L-methionine</name>
        <dbReference type="ChEBI" id="CHEBI:59789"/>
    </ligand>
</feature>
<evidence type="ECO:0000256" key="4">
    <source>
        <dbReference type="ARBA" id="ARBA00022679"/>
    </source>
</evidence>